<proteinExistence type="predicted"/>
<organism evidence="1 2">
    <name type="scientific">Flavobacterium urumqiense</name>
    <dbReference type="NCBI Taxonomy" id="935224"/>
    <lineage>
        <taxon>Bacteria</taxon>
        <taxon>Pseudomonadati</taxon>
        <taxon>Bacteroidota</taxon>
        <taxon>Flavobacteriia</taxon>
        <taxon>Flavobacteriales</taxon>
        <taxon>Flavobacteriaceae</taxon>
        <taxon>Flavobacterium</taxon>
    </lineage>
</organism>
<dbReference type="Proteomes" id="UP000236737">
    <property type="component" value="Unassembled WGS sequence"/>
</dbReference>
<dbReference type="AlphaFoldDB" id="A0A1H5Z6W8"/>
<keyword evidence="2" id="KW-1185">Reference proteome</keyword>
<name>A0A1H5Z6W8_9FLAO</name>
<reference evidence="2" key="1">
    <citation type="submission" date="2016-10" db="EMBL/GenBank/DDBJ databases">
        <authorList>
            <person name="Varghese N."/>
            <person name="Submissions S."/>
        </authorList>
    </citation>
    <scope>NUCLEOTIDE SEQUENCE [LARGE SCALE GENOMIC DNA]</scope>
    <source>
        <strain evidence="2">CGMCC 1.9230</strain>
    </source>
</reference>
<evidence type="ECO:0000313" key="2">
    <source>
        <dbReference type="Proteomes" id="UP000236737"/>
    </source>
</evidence>
<sequence>MVDLMQEKLRILKLKKARLWSDIESLAEVNDSTYLQFGKTQAEIMKLEKEIVRQSENPLDENN</sequence>
<protein>
    <submittedName>
        <fullName evidence="1">Uncharacterized protein</fullName>
    </submittedName>
</protein>
<evidence type="ECO:0000313" key="1">
    <source>
        <dbReference type="EMBL" id="SEG31884.1"/>
    </source>
</evidence>
<accession>A0A1H5Z6W8</accession>
<dbReference type="EMBL" id="FNVP01000009">
    <property type="protein sequence ID" value="SEG31884.1"/>
    <property type="molecule type" value="Genomic_DNA"/>
</dbReference>
<gene>
    <name evidence="1" type="ORF">SAMN04488130_109130</name>
</gene>